<protein>
    <submittedName>
        <fullName evidence="1">Unannotated protein</fullName>
    </submittedName>
</protein>
<dbReference type="AlphaFoldDB" id="A0A6J6UG70"/>
<organism evidence="1">
    <name type="scientific">freshwater metagenome</name>
    <dbReference type="NCBI Taxonomy" id="449393"/>
    <lineage>
        <taxon>unclassified sequences</taxon>
        <taxon>metagenomes</taxon>
        <taxon>ecological metagenomes</taxon>
    </lineage>
</organism>
<accession>A0A6J6UG70</accession>
<reference evidence="1" key="1">
    <citation type="submission" date="2020-05" db="EMBL/GenBank/DDBJ databases">
        <authorList>
            <person name="Chiriac C."/>
            <person name="Salcher M."/>
            <person name="Ghai R."/>
            <person name="Kavagutti S V."/>
        </authorList>
    </citation>
    <scope>NUCLEOTIDE SEQUENCE</scope>
</reference>
<gene>
    <name evidence="1" type="ORF">UFOPK2809_01307</name>
</gene>
<evidence type="ECO:0000313" key="1">
    <source>
        <dbReference type="EMBL" id="CAB4758881.1"/>
    </source>
</evidence>
<proteinExistence type="predicted"/>
<sequence length="100" mass="10934">MGEAVLLGAQIMVKAFVSLANLTTDDVVVQIVFGRVDADDQIVKAGHSVMAPVEQYEGNRWQYQISLPVEQNGPFGYTVRILPRHRGLASPEELGLQVLA</sequence>
<dbReference type="EMBL" id="CAEZZA010000214">
    <property type="protein sequence ID" value="CAB4758881.1"/>
    <property type="molecule type" value="Genomic_DNA"/>
</dbReference>
<name>A0A6J6UG70_9ZZZZ</name>